<dbReference type="AlphaFoldDB" id="A0A4U2YN33"/>
<dbReference type="Proteomes" id="UP000307808">
    <property type="component" value="Unassembled WGS sequence"/>
</dbReference>
<organism evidence="2 3">
    <name type="scientific">Nocardioides jishulii</name>
    <dbReference type="NCBI Taxonomy" id="2575440"/>
    <lineage>
        <taxon>Bacteria</taxon>
        <taxon>Bacillati</taxon>
        <taxon>Actinomycetota</taxon>
        <taxon>Actinomycetes</taxon>
        <taxon>Propionibacteriales</taxon>
        <taxon>Nocardioidaceae</taxon>
        <taxon>Nocardioides</taxon>
    </lineage>
</organism>
<dbReference type="EMBL" id="SZPY01000002">
    <property type="protein sequence ID" value="TKI62706.1"/>
    <property type="molecule type" value="Genomic_DNA"/>
</dbReference>
<keyword evidence="3" id="KW-1185">Reference proteome</keyword>
<feature type="compositionally biased region" description="Basic and acidic residues" evidence="1">
    <location>
        <begin position="21"/>
        <end position="36"/>
    </location>
</feature>
<protein>
    <submittedName>
        <fullName evidence="2">DUF3618 domain-containing protein</fullName>
    </submittedName>
</protein>
<dbReference type="RefSeq" id="WP_137065974.1">
    <property type="nucleotide sequence ID" value="NZ_CP040748.1"/>
</dbReference>
<gene>
    <name evidence="2" type="ORF">FC770_10150</name>
</gene>
<dbReference type="OrthoDB" id="3218417at2"/>
<feature type="region of interest" description="Disordered" evidence="1">
    <location>
        <begin position="175"/>
        <end position="211"/>
    </location>
</feature>
<dbReference type="InterPro" id="IPR022062">
    <property type="entry name" value="DUF3618"/>
</dbReference>
<dbReference type="Pfam" id="PF12277">
    <property type="entry name" value="DUF3618"/>
    <property type="match status" value="1"/>
</dbReference>
<evidence type="ECO:0000256" key="1">
    <source>
        <dbReference type="SAM" id="MobiDB-lite"/>
    </source>
</evidence>
<name>A0A4U2YN33_9ACTN</name>
<dbReference type="SUPFAM" id="SSF58113">
    <property type="entry name" value="Apolipoprotein A-I"/>
    <property type="match status" value="1"/>
</dbReference>
<evidence type="ECO:0000313" key="2">
    <source>
        <dbReference type="EMBL" id="TKI62706.1"/>
    </source>
</evidence>
<accession>A0A4U2YN33</accession>
<evidence type="ECO:0000313" key="3">
    <source>
        <dbReference type="Proteomes" id="UP000307808"/>
    </source>
</evidence>
<feature type="compositionally biased region" description="Polar residues" evidence="1">
    <location>
        <begin position="51"/>
        <end position="62"/>
    </location>
</feature>
<feature type="compositionally biased region" description="Basic and acidic residues" evidence="1">
    <location>
        <begin position="192"/>
        <end position="211"/>
    </location>
</feature>
<sequence length="211" mass="22002">MGEGTEELRTPGSTTPELSDEDRRAAEINRDIERTRANLGQNLDELGDKISPSQVMTRQKQAARNRLVGMKERVMGSASQAGSSVSDSASGAAQGVSDTATGAVQSVQAKAEGNPLAAGVIAFGAGMLLSSLLPSTRVEQRVAQQGLDAAKEHGQPVVDEAKSLASDMGAQLKETAATGAEEVRTSAQESAQHLKDEGRDSAQKVKDQQSS</sequence>
<feature type="region of interest" description="Disordered" evidence="1">
    <location>
        <begin position="1"/>
        <end position="98"/>
    </location>
</feature>
<reference evidence="2 3" key="1">
    <citation type="submission" date="2019-04" db="EMBL/GenBank/DDBJ databases">
        <authorList>
            <person name="Dong K."/>
        </authorList>
    </citation>
    <scope>NUCLEOTIDE SEQUENCE [LARGE SCALE GENOMIC DNA]</scope>
    <source>
        <strain evidence="3">dk3543</strain>
    </source>
</reference>
<feature type="compositionally biased region" description="Low complexity" evidence="1">
    <location>
        <begin position="76"/>
        <end position="98"/>
    </location>
</feature>
<comment type="caution">
    <text evidence="2">The sequence shown here is derived from an EMBL/GenBank/DDBJ whole genome shotgun (WGS) entry which is preliminary data.</text>
</comment>
<proteinExistence type="predicted"/>